<organism evidence="10 11">
    <name type="scientific">Felis catus</name>
    <name type="common">Cat</name>
    <name type="synonym">Felis silvestris catus</name>
    <dbReference type="NCBI Taxonomy" id="9685"/>
    <lineage>
        <taxon>Eukaryota</taxon>
        <taxon>Metazoa</taxon>
        <taxon>Chordata</taxon>
        <taxon>Craniata</taxon>
        <taxon>Vertebrata</taxon>
        <taxon>Euteleostomi</taxon>
        <taxon>Mammalia</taxon>
        <taxon>Eutheria</taxon>
        <taxon>Laurasiatheria</taxon>
        <taxon>Carnivora</taxon>
        <taxon>Feliformia</taxon>
        <taxon>Felidae</taxon>
        <taxon>Felinae</taxon>
        <taxon>Felis</taxon>
    </lineage>
</organism>
<evidence type="ECO:0000259" key="9">
    <source>
        <dbReference type="PROSITE" id="PS50240"/>
    </source>
</evidence>
<dbReference type="PROSITE" id="PS00135">
    <property type="entry name" value="TRYPSIN_SER"/>
    <property type="match status" value="1"/>
</dbReference>
<dbReference type="RefSeq" id="XP_044917541.1">
    <property type="nucleotide sequence ID" value="XM_045061606.1"/>
</dbReference>
<feature type="disulfide bond" evidence="5">
    <location>
        <begin position="420"/>
        <end position="447"/>
    </location>
</feature>
<evidence type="ECO:0000313" key="11">
    <source>
        <dbReference type="Proteomes" id="UP000823872"/>
    </source>
</evidence>
<keyword evidence="1 6" id="KW-0645">Protease</keyword>
<protein>
    <recommendedName>
        <fullName evidence="12">Ovochymase 1</fullName>
    </recommendedName>
</protein>
<dbReference type="InterPro" id="IPR001254">
    <property type="entry name" value="Trypsin_dom"/>
</dbReference>
<reference evidence="10" key="2">
    <citation type="submission" date="2025-08" db="UniProtKB">
        <authorList>
            <consortium name="Ensembl"/>
        </authorList>
    </citation>
    <scope>IDENTIFICATION</scope>
    <source>
        <strain evidence="10">breed Abyssinian</strain>
    </source>
</reference>
<dbReference type="Gene3D" id="2.40.10.10">
    <property type="entry name" value="Trypsin-like serine proteases"/>
    <property type="match status" value="3"/>
</dbReference>
<reference evidence="10" key="3">
    <citation type="submission" date="2025-09" db="UniProtKB">
        <authorList>
            <consortium name="Ensembl"/>
        </authorList>
    </citation>
    <scope>IDENTIFICATION</scope>
    <source>
        <strain evidence="10">breed Abyssinian</strain>
    </source>
</reference>
<dbReference type="SUPFAM" id="SSF49854">
    <property type="entry name" value="Spermadhesin, CUB domain"/>
    <property type="match status" value="5"/>
</dbReference>
<dbReference type="InterPro" id="IPR035914">
    <property type="entry name" value="Sperma_CUB_dom_sf"/>
</dbReference>
<dbReference type="PROSITE" id="PS01180">
    <property type="entry name" value="CUB"/>
    <property type="match status" value="5"/>
</dbReference>
<dbReference type="GeneID" id="101087074"/>
<dbReference type="InterPro" id="IPR000859">
    <property type="entry name" value="CUB_dom"/>
</dbReference>
<dbReference type="InterPro" id="IPR043504">
    <property type="entry name" value="Peptidase_S1_PA_chymotrypsin"/>
</dbReference>
<dbReference type="Proteomes" id="UP000823872">
    <property type="component" value="Chromosome B4"/>
</dbReference>
<dbReference type="PROSITE" id="PS00134">
    <property type="entry name" value="TRYPSIN_HIS"/>
    <property type="match status" value="3"/>
</dbReference>
<dbReference type="GeneTree" id="ENSGT00940000163017"/>
<dbReference type="CDD" id="cd00041">
    <property type="entry name" value="CUB"/>
    <property type="match status" value="5"/>
</dbReference>
<feature type="domain" description="CUB" evidence="8">
    <location>
        <begin position="420"/>
        <end position="532"/>
    </location>
</feature>
<evidence type="ECO:0000256" key="1">
    <source>
        <dbReference type="ARBA" id="ARBA00022670"/>
    </source>
</evidence>
<dbReference type="PROSITE" id="PS50240">
    <property type="entry name" value="TRYPSIN_DOM"/>
    <property type="match status" value="3"/>
</dbReference>
<evidence type="ECO:0000259" key="8">
    <source>
        <dbReference type="PROSITE" id="PS01180"/>
    </source>
</evidence>
<feature type="domain" description="Peptidase S1" evidence="9">
    <location>
        <begin position="577"/>
        <end position="812"/>
    </location>
</feature>
<evidence type="ECO:0000256" key="7">
    <source>
        <dbReference type="SAM" id="SignalP"/>
    </source>
</evidence>
<evidence type="ECO:0008006" key="12">
    <source>
        <dbReference type="Google" id="ProtNLM"/>
    </source>
</evidence>
<dbReference type="InterPro" id="IPR018114">
    <property type="entry name" value="TRYPSIN_HIS"/>
</dbReference>
<name>A0ABI7Z2A2_FELCA</name>
<dbReference type="Ensembl" id="ENSFCTT00005054840.1">
    <property type="protein sequence ID" value="ENSFCTP00005040390.1"/>
    <property type="gene ID" value="ENSFCTG00005018848.1"/>
</dbReference>
<feature type="domain" description="CUB" evidence="8">
    <location>
        <begin position="297"/>
        <end position="410"/>
    </location>
</feature>
<proteinExistence type="predicted"/>
<evidence type="ECO:0000256" key="3">
    <source>
        <dbReference type="ARBA" id="ARBA00022825"/>
    </source>
</evidence>
<feature type="signal peptide" evidence="7">
    <location>
        <begin position="1"/>
        <end position="22"/>
    </location>
</feature>
<keyword evidence="7" id="KW-0732">Signal</keyword>
<dbReference type="CDD" id="cd00190">
    <property type="entry name" value="Tryp_SPc"/>
    <property type="match status" value="3"/>
</dbReference>
<evidence type="ECO:0000256" key="6">
    <source>
        <dbReference type="RuleBase" id="RU363034"/>
    </source>
</evidence>
<dbReference type="PANTHER" id="PTHR24252">
    <property type="entry name" value="ACROSIN-RELATED"/>
    <property type="match status" value="1"/>
</dbReference>
<dbReference type="SUPFAM" id="SSF50494">
    <property type="entry name" value="Trypsin-like serine proteases"/>
    <property type="match status" value="3"/>
</dbReference>
<evidence type="ECO:0000256" key="2">
    <source>
        <dbReference type="ARBA" id="ARBA00022801"/>
    </source>
</evidence>
<evidence type="ECO:0000313" key="10">
    <source>
        <dbReference type="Ensembl" id="ENSFCTP00005040390.1"/>
    </source>
</evidence>
<keyword evidence="3 6" id="KW-0720">Serine protease</keyword>
<comment type="caution">
    <text evidence="5">Lacks conserved residue(s) required for the propagation of feature annotation.</text>
</comment>
<dbReference type="Pfam" id="PF00089">
    <property type="entry name" value="Trypsin"/>
    <property type="match status" value="3"/>
</dbReference>
<dbReference type="InterPro" id="IPR009003">
    <property type="entry name" value="Peptidase_S1_PA"/>
</dbReference>
<keyword evidence="2 6" id="KW-0378">Hydrolase</keyword>
<gene>
    <name evidence="10" type="primary">OVCH1</name>
</gene>
<feature type="domain" description="Peptidase S1" evidence="9">
    <location>
        <begin position="1288"/>
        <end position="1514"/>
    </location>
</feature>
<dbReference type="SMART" id="SM00042">
    <property type="entry name" value="CUB"/>
    <property type="match status" value="5"/>
</dbReference>
<dbReference type="InterPro" id="IPR033116">
    <property type="entry name" value="TRYPSIN_SER"/>
</dbReference>
<evidence type="ECO:0000256" key="4">
    <source>
        <dbReference type="ARBA" id="ARBA00023157"/>
    </source>
</evidence>
<dbReference type="PRINTS" id="PR00722">
    <property type="entry name" value="CHYMOTRYPSIN"/>
</dbReference>
<evidence type="ECO:0000256" key="5">
    <source>
        <dbReference type="PROSITE-ProRule" id="PRU00059"/>
    </source>
</evidence>
<sequence>MRALAGAGLLLLLAVGLPQSLGLKCGIPAVDVERRTTVLDSGFFSGSTRWRDSAVGGQPWQVSLKLGEHRFCAGSLIQDDLVVTAAHCLVGLNEKQIKSLTVTGGHNLFPEGKQEQKIPVSKMIIHPEYNRLGYMSSDIALLYLKHKVKFGTAVQPICLPHKDDKFDAGLLCMTSGWCKISETSEYSDVLQEVELPIMDDRMCNSVLTGMNFPLLGRTMMCASFPDGEKEACQGDSGSPFVCRRGNGIWVLAGITSQGAGWTRGWTLRNNHRRASPGIFSKVFELMDFITQNTFTDCRSERTVLFGENGKIRYHHSKESSCSHNCLCMWKIMVPEDKIILIKFASLDIQNQVGCDHGYISLQSSNGVLISKVCGDTLPSPLLTETSEATVTFVSDPENSGSSFELTFTAVQKNSEAGSGCGSVAVLVEEGMIHSASYPDSYPMNVKCHWFIRAPEKHIIKLEFEDFITEFSPNCIYDAVVIYGDPEEEHELAKLCGILNPTPIFSPHNMLVIHFKSDGENNFRGFKATFTFLLSDSSNQVGSTSPPQTNLVSSAKLIPYGICGIPPFSLQWLSRRTVVGEEACPHCWPWQVGVRFQGSHQCGGAILNPTWILTAAHCVQSKNNPLFWTIVAGDHDRTLKESTEQVRRAKHVVVHEDFDSRSFDSDIALIQLSSPLAFNSIVRPACLPESTEPLFSSEICAVTGWGSISEGGGLARRLQQIQVLVLEREVCEHAYHSHPGGITERMICAGFATSGGKDFCQGDSGGPLVCRHDKGPFVLYGIVSWGAGCAQTRKPDVFARVSVFLDWIQSKIKGTGPASLWINNERKTLTRQQLPPPTPSIDNESGPGCYSEVELEEPRGFFSTPRYPLDYRGKLECSWVLRISPSSMAKMTVEYLSLPGSPICPDSVMTIYEESHSKRRVSGELCGRGLYPMIFMSSGPLVRVTFRSLVQGALGISYIVFRVQGPKGRKTPKLLQSSNREHVATYEDVILTEPGGIIQIPRYSHRTTMSCHWKLLAPLDHIIRLDIINFQMKSTPLACQGHIWVYEGFGSGKKLIGKLCAGNSPSLKSRGPLMMLIFTYNVSLGLEEFSLRYSFHIPDSVKGKIKVNDQGCPVLDLISVSSTEITSPNYPHIYPNMLNCTWIFYSASGNKTKAVIKDFTTEESWNCEWDYVSIYDGPDQQSRLLAHLCGSKKEFVLISSGAYLTINFKTDQSVGERGFKLILEDTVQKYSQKSNMGTQLSINEVTVETSPGKQPTPDTCGIPGVDPFLMEGSKRNTNVPPTRLGEPRLVGGHAAPAKSWPWLVSLQHQGQHFCGGALIAKQWVLTAAHCNFSTITDGLVIGRSSLSNIGTGDLLPVKAVYTHPGFTQFPPTDDLSLLRLENPVELGEFVSLICLPGKYDKINLLSKCMTAGWGITEPYQDEFSKTMQQAAVPLISSTSCRSYWGLDIKNTNICGGAAGSSSCMGDSGGPLQCVQDGQYKLIGIVSWGSSNCQPTAPTVFARISAYRDWITSVTGGEV</sequence>
<feature type="chain" id="PRO_5045593005" description="Ovochymase 1" evidence="7">
    <location>
        <begin position="23"/>
        <end position="1517"/>
    </location>
</feature>
<feature type="domain" description="Peptidase S1" evidence="9">
    <location>
        <begin position="43"/>
        <end position="294"/>
    </location>
</feature>
<dbReference type="Pfam" id="PF00431">
    <property type="entry name" value="CUB"/>
    <property type="match status" value="5"/>
</dbReference>
<dbReference type="Gene3D" id="2.60.120.290">
    <property type="entry name" value="Spermadhesin, CUB domain"/>
    <property type="match status" value="5"/>
</dbReference>
<keyword evidence="4 5" id="KW-1015">Disulfide bond</keyword>
<feature type="domain" description="CUB" evidence="8">
    <location>
        <begin position="848"/>
        <end position="962"/>
    </location>
</feature>
<reference evidence="10 11" key="1">
    <citation type="submission" date="2021-02" db="EMBL/GenBank/DDBJ databases">
        <title>Safari Cat Assemblies.</title>
        <authorList>
            <person name="Bredemeyer K.R."/>
            <person name="Murphy W.J."/>
        </authorList>
    </citation>
    <scope>NUCLEOTIDE SEQUENCE [LARGE SCALE GENOMIC DNA]</scope>
</reference>
<feature type="domain" description="CUB" evidence="8">
    <location>
        <begin position="1111"/>
        <end position="1225"/>
    </location>
</feature>
<dbReference type="PANTHER" id="PTHR24252:SF18">
    <property type="entry name" value="OVOCHYMASE 1"/>
    <property type="match status" value="1"/>
</dbReference>
<accession>A0ABI7Z2A2</accession>
<keyword evidence="11" id="KW-1185">Reference proteome</keyword>
<feature type="domain" description="CUB" evidence="8">
    <location>
        <begin position="986"/>
        <end position="1095"/>
    </location>
</feature>
<dbReference type="InterPro" id="IPR001314">
    <property type="entry name" value="Peptidase_S1A"/>
</dbReference>
<dbReference type="SMART" id="SM00020">
    <property type="entry name" value="Tryp_SPc"/>
    <property type="match status" value="3"/>
</dbReference>